<reference evidence="1 2" key="1">
    <citation type="submission" date="2020-08" db="EMBL/GenBank/DDBJ databases">
        <title>Genomic Encyclopedia of Type Strains, Phase IV (KMG-IV): sequencing the most valuable type-strain genomes for metagenomic binning, comparative biology and taxonomic classification.</title>
        <authorList>
            <person name="Goeker M."/>
        </authorList>
    </citation>
    <scope>NUCLEOTIDE SEQUENCE [LARGE SCALE GENOMIC DNA]</scope>
    <source>
        <strain evidence="1 2">DSM 25079</strain>
    </source>
</reference>
<protein>
    <submittedName>
        <fullName evidence="1">Ketosteroid isomerase-like protein</fullName>
    </submittedName>
</protein>
<gene>
    <name evidence="1" type="ORF">FHS49_000942</name>
</gene>
<dbReference type="RefSeq" id="WP_184015702.1">
    <property type="nucleotide sequence ID" value="NZ_JACIJC010000001.1"/>
</dbReference>
<evidence type="ECO:0000313" key="1">
    <source>
        <dbReference type="EMBL" id="MBB5684951.1"/>
    </source>
</evidence>
<dbReference type="Gene3D" id="3.10.450.50">
    <property type="match status" value="1"/>
</dbReference>
<proteinExistence type="predicted"/>
<dbReference type="GO" id="GO:0016853">
    <property type="term" value="F:isomerase activity"/>
    <property type="evidence" value="ECO:0007669"/>
    <property type="project" value="UniProtKB-KW"/>
</dbReference>
<dbReference type="EMBL" id="JACIJC010000001">
    <property type="protein sequence ID" value="MBB5684951.1"/>
    <property type="molecule type" value="Genomic_DNA"/>
</dbReference>
<organism evidence="1 2">
    <name type="scientific">Sphingobium boeckii</name>
    <dbReference type="NCBI Taxonomy" id="1082345"/>
    <lineage>
        <taxon>Bacteria</taxon>
        <taxon>Pseudomonadati</taxon>
        <taxon>Pseudomonadota</taxon>
        <taxon>Alphaproteobacteria</taxon>
        <taxon>Sphingomonadales</taxon>
        <taxon>Sphingomonadaceae</taxon>
        <taxon>Sphingobium</taxon>
    </lineage>
</organism>
<name>A0A7W9EER9_9SPHN</name>
<dbReference type="SUPFAM" id="SSF54427">
    <property type="entry name" value="NTF2-like"/>
    <property type="match status" value="1"/>
</dbReference>
<dbReference type="Proteomes" id="UP000549617">
    <property type="component" value="Unassembled WGS sequence"/>
</dbReference>
<comment type="caution">
    <text evidence="1">The sequence shown here is derived from an EMBL/GenBank/DDBJ whole genome shotgun (WGS) entry which is preliminary data.</text>
</comment>
<evidence type="ECO:0000313" key="2">
    <source>
        <dbReference type="Proteomes" id="UP000549617"/>
    </source>
</evidence>
<keyword evidence="2" id="KW-1185">Reference proteome</keyword>
<sequence>MNAMSVKDIGDGLLRMYRQKSAKFLIDVATDDCVFWDNVDAIDKSIEQIRAEFDLHVGQFKHADARSVRLEELSDGFLQQYVVEAKLNCGSKAKDQHVCLIVKLRDARIARIEEYCTAG</sequence>
<accession>A0A7W9EER9</accession>
<dbReference type="InterPro" id="IPR032710">
    <property type="entry name" value="NTF2-like_dom_sf"/>
</dbReference>
<dbReference type="AlphaFoldDB" id="A0A7W9EER9"/>
<keyword evidence="1" id="KW-0413">Isomerase</keyword>